<dbReference type="SUPFAM" id="SSF52540">
    <property type="entry name" value="P-loop containing nucleoside triphosphate hydrolases"/>
    <property type="match status" value="1"/>
</dbReference>
<dbReference type="Proteomes" id="UP001065593">
    <property type="component" value="Unassembled WGS sequence"/>
</dbReference>
<evidence type="ECO:0000313" key="6">
    <source>
        <dbReference type="Proteomes" id="UP001065593"/>
    </source>
</evidence>
<dbReference type="PANTHER" id="PTHR42939:SF1">
    <property type="entry name" value="ABC TRANSPORTER ATP-BINDING PROTEIN ALBC-RELATED"/>
    <property type="match status" value="1"/>
</dbReference>
<dbReference type="GO" id="GO:0005524">
    <property type="term" value="F:ATP binding"/>
    <property type="evidence" value="ECO:0007669"/>
    <property type="project" value="UniProtKB-KW"/>
</dbReference>
<comment type="caution">
    <text evidence="5">The sequence shown here is derived from an EMBL/GenBank/DDBJ whole genome shotgun (WGS) entry which is preliminary data.</text>
</comment>
<sequence>MTLSLQNIVKTYDGKAVLNHFSAIFPEGGCYLLLGENGAGKSTLLKCIAGDVMYDSGVMSYDRQLVDCVALQYQTFDSYSHLKISEVIRLFQALTANQKNLTALYDLLELAAYQHILVKNASGGQRKALSIYLAFLLNKPIILLDEPFADLDLTKKKQLGAFLQREIQQTKQIVIIISHEVAGFESLFDAIYILKDGQLADYGTLAELEEKYQNPVFKGIEGIYFGMTGQVLGGRIA</sequence>
<dbReference type="EMBL" id="BRZA01000012">
    <property type="protein sequence ID" value="GLC90546.1"/>
    <property type="molecule type" value="Genomic_DNA"/>
</dbReference>
<name>A0ABQ5NQZ9_9BACI</name>
<dbReference type="SMART" id="SM00382">
    <property type="entry name" value="AAA"/>
    <property type="match status" value="1"/>
</dbReference>
<accession>A0ABQ5NQZ9</accession>
<proteinExistence type="predicted"/>
<keyword evidence="2" id="KW-0547">Nucleotide-binding</keyword>
<evidence type="ECO:0000313" key="5">
    <source>
        <dbReference type="EMBL" id="GLC90546.1"/>
    </source>
</evidence>
<evidence type="ECO:0000259" key="4">
    <source>
        <dbReference type="PROSITE" id="PS50893"/>
    </source>
</evidence>
<dbReference type="PANTHER" id="PTHR42939">
    <property type="entry name" value="ABC TRANSPORTER ATP-BINDING PROTEIN ALBC-RELATED"/>
    <property type="match status" value="1"/>
</dbReference>
<dbReference type="InterPro" id="IPR003593">
    <property type="entry name" value="AAA+_ATPase"/>
</dbReference>
<dbReference type="PROSITE" id="PS50893">
    <property type="entry name" value="ABC_TRANSPORTER_2"/>
    <property type="match status" value="1"/>
</dbReference>
<feature type="domain" description="ABC transporter" evidence="4">
    <location>
        <begin position="3"/>
        <end position="221"/>
    </location>
</feature>
<dbReference type="InterPro" id="IPR003439">
    <property type="entry name" value="ABC_transporter-like_ATP-bd"/>
</dbReference>
<dbReference type="Pfam" id="PF00005">
    <property type="entry name" value="ABC_tran"/>
    <property type="match status" value="1"/>
</dbReference>
<keyword evidence="6" id="KW-1185">Reference proteome</keyword>
<organism evidence="5 6">
    <name type="scientific">Lysinibacillus piscis</name>
    <dbReference type="NCBI Taxonomy" id="2518931"/>
    <lineage>
        <taxon>Bacteria</taxon>
        <taxon>Bacillati</taxon>
        <taxon>Bacillota</taxon>
        <taxon>Bacilli</taxon>
        <taxon>Bacillales</taxon>
        <taxon>Bacillaceae</taxon>
        <taxon>Lysinibacillus</taxon>
    </lineage>
</organism>
<dbReference type="InterPro" id="IPR051782">
    <property type="entry name" value="ABC_Transporter_VariousFunc"/>
</dbReference>
<reference evidence="5" key="1">
    <citation type="submission" date="2022-08" db="EMBL/GenBank/DDBJ databases">
        <title>Draft genome sequence of Lysinibacillus sp. strain KH24.</title>
        <authorList>
            <person name="Kanbe H."/>
            <person name="Itoh H."/>
        </authorList>
    </citation>
    <scope>NUCLEOTIDE SEQUENCE</scope>
    <source>
        <strain evidence="5">KH24</strain>
    </source>
</reference>
<evidence type="ECO:0000256" key="3">
    <source>
        <dbReference type="ARBA" id="ARBA00022840"/>
    </source>
</evidence>
<evidence type="ECO:0000256" key="2">
    <source>
        <dbReference type="ARBA" id="ARBA00022741"/>
    </source>
</evidence>
<keyword evidence="3 5" id="KW-0067">ATP-binding</keyword>
<dbReference type="InterPro" id="IPR027417">
    <property type="entry name" value="P-loop_NTPase"/>
</dbReference>
<keyword evidence="1" id="KW-0813">Transport</keyword>
<evidence type="ECO:0000256" key="1">
    <source>
        <dbReference type="ARBA" id="ARBA00022448"/>
    </source>
</evidence>
<protein>
    <submittedName>
        <fullName evidence="5">ABC transporter ATP-binding protein</fullName>
    </submittedName>
</protein>
<gene>
    <name evidence="5" type="ORF">LYSBPC_36730</name>
</gene>
<dbReference type="RefSeq" id="WP_264990455.1">
    <property type="nucleotide sequence ID" value="NZ_BRZA01000012.1"/>
</dbReference>
<dbReference type="Gene3D" id="3.40.50.300">
    <property type="entry name" value="P-loop containing nucleotide triphosphate hydrolases"/>
    <property type="match status" value="1"/>
</dbReference>